<comment type="similarity">
    <text evidence="1">Belongs to the LOR family.</text>
</comment>
<dbReference type="InterPro" id="IPR038595">
    <property type="entry name" value="LOR_sf"/>
</dbReference>
<organism evidence="2 3">
    <name type="scientific">Dictyostelium purpureum</name>
    <name type="common">Slime mold</name>
    <dbReference type="NCBI Taxonomy" id="5786"/>
    <lineage>
        <taxon>Eukaryota</taxon>
        <taxon>Amoebozoa</taxon>
        <taxon>Evosea</taxon>
        <taxon>Eumycetozoa</taxon>
        <taxon>Dictyostelia</taxon>
        <taxon>Dictyosteliales</taxon>
        <taxon>Dictyosteliaceae</taxon>
        <taxon>Dictyostelium</taxon>
    </lineage>
</organism>
<dbReference type="OrthoDB" id="21919at2759"/>
<dbReference type="InParanoid" id="F0ZHU0"/>
<reference evidence="3" key="1">
    <citation type="journal article" date="2011" name="Genome Biol.">
        <title>Comparative genomics of the social amoebae Dictyostelium discoideum and Dictyostelium purpureum.</title>
        <authorList>
            <consortium name="US DOE Joint Genome Institute (JGI-PGF)"/>
            <person name="Sucgang R."/>
            <person name="Kuo A."/>
            <person name="Tian X."/>
            <person name="Salerno W."/>
            <person name="Parikh A."/>
            <person name="Feasley C.L."/>
            <person name="Dalin E."/>
            <person name="Tu H."/>
            <person name="Huang E."/>
            <person name="Barry K."/>
            <person name="Lindquist E."/>
            <person name="Shapiro H."/>
            <person name="Bruce D."/>
            <person name="Schmutz J."/>
            <person name="Salamov A."/>
            <person name="Fey P."/>
            <person name="Gaudet P."/>
            <person name="Anjard C."/>
            <person name="Babu M.M."/>
            <person name="Basu S."/>
            <person name="Bushmanova Y."/>
            <person name="van der Wel H."/>
            <person name="Katoh-Kurasawa M."/>
            <person name="Dinh C."/>
            <person name="Coutinho P.M."/>
            <person name="Saito T."/>
            <person name="Elias M."/>
            <person name="Schaap P."/>
            <person name="Kay R.R."/>
            <person name="Henrissat B."/>
            <person name="Eichinger L."/>
            <person name="Rivero F."/>
            <person name="Putnam N.H."/>
            <person name="West C.M."/>
            <person name="Loomis W.F."/>
            <person name="Chisholm R.L."/>
            <person name="Shaulsky G."/>
            <person name="Strassmann J.E."/>
            <person name="Queller D.C."/>
            <person name="Kuspa A."/>
            <person name="Grigoriev I.V."/>
        </authorList>
    </citation>
    <scope>NUCLEOTIDE SEQUENCE [LARGE SCALE GENOMIC DNA]</scope>
    <source>
        <strain evidence="3">QSDP1</strain>
    </source>
</reference>
<accession>F0ZHU0</accession>
<dbReference type="Proteomes" id="UP000001064">
    <property type="component" value="Unassembled WGS sequence"/>
</dbReference>
<dbReference type="InterPro" id="IPR025659">
    <property type="entry name" value="Tubby-like_C"/>
</dbReference>
<dbReference type="AlphaFoldDB" id="F0ZHU0"/>
<keyword evidence="3" id="KW-1185">Reference proteome</keyword>
<proteinExistence type="inferred from homology"/>
<dbReference type="InterPro" id="IPR007612">
    <property type="entry name" value="LOR"/>
</dbReference>
<sequence>MYDATTDKLIYYIKENVKWSLHRAYEIFDDQKQLVCTVKSTSLLKAKFDIEMNGLDSNGEAEKYEVKGNFSALHFELLNDKLQIGKVEKKIVWWGEAYILDIHDSFNPALFTAMVVIIDSFIGGNKNSGFGNGI</sequence>
<gene>
    <name evidence="2" type="ORF">DICPUDRAFT_151026</name>
</gene>
<dbReference type="RefSeq" id="XP_003286982.1">
    <property type="nucleotide sequence ID" value="XM_003286934.1"/>
</dbReference>
<evidence type="ECO:0000313" key="3">
    <source>
        <dbReference type="Proteomes" id="UP000001064"/>
    </source>
</evidence>
<dbReference type="SUPFAM" id="SSF54518">
    <property type="entry name" value="Tubby C-terminal domain-like"/>
    <property type="match status" value="1"/>
</dbReference>
<dbReference type="Gene3D" id="2.40.160.200">
    <property type="entry name" value="LURP1-related"/>
    <property type="match status" value="1"/>
</dbReference>
<evidence type="ECO:0000313" key="2">
    <source>
        <dbReference type="EMBL" id="EGC36469.1"/>
    </source>
</evidence>
<evidence type="ECO:0000256" key="1">
    <source>
        <dbReference type="ARBA" id="ARBA00005437"/>
    </source>
</evidence>
<name>F0ZHU0_DICPU</name>
<dbReference type="KEGG" id="dpp:DICPUDRAFT_151026"/>
<dbReference type="GeneID" id="10500474"/>
<dbReference type="EMBL" id="GL871025">
    <property type="protein sequence ID" value="EGC36469.1"/>
    <property type="molecule type" value="Genomic_DNA"/>
</dbReference>
<dbReference type="Pfam" id="PF04525">
    <property type="entry name" value="LOR"/>
    <property type="match status" value="1"/>
</dbReference>
<protein>
    <recommendedName>
        <fullName evidence="4">Tubby C-terminal domain-containing protein</fullName>
    </recommendedName>
</protein>
<evidence type="ECO:0008006" key="4">
    <source>
        <dbReference type="Google" id="ProtNLM"/>
    </source>
</evidence>
<dbReference type="VEuPathDB" id="AmoebaDB:DICPUDRAFT_151026"/>